<dbReference type="EMBL" id="JACIEQ010000002">
    <property type="protein sequence ID" value="MBB4021881.1"/>
    <property type="molecule type" value="Genomic_DNA"/>
</dbReference>
<name>A0A840C7G2_9RHOB</name>
<dbReference type="Proteomes" id="UP000585681">
    <property type="component" value="Unassembled WGS sequence"/>
</dbReference>
<keyword evidence="3" id="KW-0274">FAD</keyword>
<dbReference type="InterPro" id="IPR036188">
    <property type="entry name" value="FAD/NAD-bd_sf"/>
</dbReference>
<comment type="caution">
    <text evidence="6">The sequence shown here is derived from an EMBL/GenBank/DDBJ whole genome shotgun (WGS) entry which is preliminary data.</text>
</comment>
<dbReference type="AlphaFoldDB" id="A0A840C7G2"/>
<evidence type="ECO:0000256" key="5">
    <source>
        <dbReference type="ARBA" id="ARBA00023027"/>
    </source>
</evidence>
<sequence>MKSHYDAIVIGSGLGGLTAGALLARAGHEVLVLEKNPGFGGAASTFERGGHRFEVSLHETTLPGSGADPKAAVFRALDLDAHITFVPIETFQEIRSPVLGAPLTLPHGLDAVEAALAARFPDRREAIHRFLKQIGRSQEALAVFAEKHGGHWWLGHAADLPLDLWALVRDMRASLSEVLERYFGKDELLKLVLTANLPYYGDDPDRLWWLAYAIAQGGFLSGGGYYIKGGSGKLTEALVEVIRDAGGEALTGRRVTHVLTDEAGRATGVRFQTGADDVAEVSAPVIFANAAPQAVAQMLDEPLRDDFLAPYAGRDPSISLFSVQYALSRPASDLGVTSYSTVLLPGWMQTPDDFRAAAPLLGAAPGDRLPPLIAVDYGQIDSGLAEDGPAPFSVTGVDRLENWEDLSETAYAARKSEWIGALTQRLDAEWPGFAAAVTSAEMMTARSMRDVLGTPGGAVHGFAPEPPSKLLSGPPSTVRSSVPGLWIASAWSGFGGFTGAMSGGAMAARAALRRL</sequence>
<organism evidence="6 7">
    <name type="scientific">Actibacterium naphthalenivorans</name>
    <dbReference type="NCBI Taxonomy" id="1614693"/>
    <lineage>
        <taxon>Bacteria</taxon>
        <taxon>Pseudomonadati</taxon>
        <taxon>Pseudomonadota</taxon>
        <taxon>Alphaproteobacteria</taxon>
        <taxon>Rhodobacterales</taxon>
        <taxon>Roseobacteraceae</taxon>
        <taxon>Actibacterium</taxon>
    </lineage>
</organism>
<keyword evidence="7" id="KW-1185">Reference proteome</keyword>
<evidence type="ECO:0000256" key="1">
    <source>
        <dbReference type="ARBA" id="ARBA00022630"/>
    </source>
</evidence>
<evidence type="ECO:0000256" key="2">
    <source>
        <dbReference type="ARBA" id="ARBA00022729"/>
    </source>
</evidence>
<dbReference type="InterPro" id="IPR052206">
    <property type="entry name" value="Retinol_saturase"/>
</dbReference>
<reference evidence="6" key="1">
    <citation type="submission" date="2020-08" db="EMBL/GenBank/DDBJ databases">
        <title>Genomic Encyclopedia of Type Strains, Phase IV (KMG-IV): sequencing the most valuable type-strain genomes for metagenomic binning, comparative biology and taxonomic classification.</title>
        <authorList>
            <person name="Goeker M."/>
        </authorList>
    </citation>
    <scope>NUCLEOTIDE SEQUENCE [LARGE SCALE GENOMIC DNA]</scope>
    <source>
        <strain evidence="6">DSM 105040</strain>
    </source>
</reference>
<evidence type="ECO:0000313" key="7">
    <source>
        <dbReference type="Proteomes" id="UP000585681"/>
    </source>
</evidence>
<gene>
    <name evidence="6" type="ORF">GGR17_001690</name>
</gene>
<evidence type="ECO:0000256" key="3">
    <source>
        <dbReference type="ARBA" id="ARBA00022827"/>
    </source>
</evidence>
<dbReference type="PANTHER" id="PTHR46091:SF3">
    <property type="entry name" value="AMINE OXIDASE DOMAIN-CONTAINING PROTEIN"/>
    <property type="match status" value="1"/>
</dbReference>
<keyword evidence="4" id="KW-0521">NADP</keyword>
<dbReference type="PANTHER" id="PTHR46091">
    <property type="entry name" value="BLR7054 PROTEIN"/>
    <property type="match status" value="1"/>
</dbReference>
<dbReference type="SUPFAM" id="SSF51905">
    <property type="entry name" value="FAD/NAD(P)-binding domain"/>
    <property type="match status" value="1"/>
</dbReference>
<proteinExistence type="predicted"/>
<dbReference type="Gene3D" id="3.50.50.60">
    <property type="entry name" value="FAD/NAD(P)-binding domain"/>
    <property type="match status" value="2"/>
</dbReference>
<evidence type="ECO:0000313" key="6">
    <source>
        <dbReference type="EMBL" id="MBB4021881.1"/>
    </source>
</evidence>
<keyword evidence="2" id="KW-0732">Signal</keyword>
<protein>
    <submittedName>
        <fullName evidence="6">Phytoene dehydrogenase-like protein</fullName>
    </submittedName>
</protein>
<accession>A0A840C7G2</accession>
<keyword evidence="5" id="KW-0520">NAD</keyword>
<evidence type="ECO:0000256" key="4">
    <source>
        <dbReference type="ARBA" id="ARBA00022857"/>
    </source>
</evidence>
<dbReference type="Pfam" id="PF13450">
    <property type="entry name" value="NAD_binding_8"/>
    <property type="match status" value="1"/>
</dbReference>
<keyword evidence="1" id="KW-0285">Flavoprotein</keyword>
<dbReference type="RefSeq" id="WP_054538631.1">
    <property type="nucleotide sequence ID" value="NZ_JACIEQ010000002.1"/>
</dbReference>